<feature type="region of interest" description="Disordered" evidence="1">
    <location>
        <begin position="66"/>
        <end position="106"/>
    </location>
</feature>
<organism evidence="2 3">
    <name type="scientific">Carpinus fangiana</name>
    <dbReference type="NCBI Taxonomy" id="176857"/>
    <lineage>
        <taxon>Eukaryota</taxon>
        <taxon>Viridiplantae</taxon>
        <taxon>Streptophyta</taxon>
        <taxon>Embryophyta</taxon>
        <taxon>Tracheophyta</taxon>
        <taxon>Spermatophyta</taxon>
        <taxon>Magnoliopsida</taxon>
        <taxon>eudicotyledons</taxon>
        <taxon>Gunneridae</taxon>
        <taxon>Pentapetalae</taxon>
        <taxon>rosids</taxon>
        <taxon>fabids</taxon>
        <taxon>Fagales</taxon>
        <taxon>Betulaceae</taxon>
        <taxon>Carpinus</taxon>
    </lineage>
</organism>
<feature type="region of interest" description="Disordered" evidence="1">
    <location>
        <begin position="1"/>
        <end position="26"/>
    </location>
</feature>
<feature type="compositionally biased region" description="Basic and acidic residues" evidence="1">
    <location>
        <begin position="92"/>
        <end position="106"/>
    </location>
</feature>
<reference evidence="2 3" key="1">
    <citation type="submission" date="2019-06" db="EMBL/GenBank/DDBJ databases">
        <title>A chromosomal-level reference genome of Carpinus fangiana (Coryloideae, Betulaceae).</title>
        <authorList>
            <person name="Yang X."/>
            <person name="Wang Z."/>
            <person name="Zhang L."/>
            <person name="Hao G."/>
            <person name="Liu J."/>
            <person name="Yang Y."/>
        </authorList>
    </citation>
    <scope>NUCLEOTIDE SEQUENCE [LARGE SCALE GENOMIC DNA]</scope>
    <source>
        <strain evidence="2">Cfa_2016G</strain>
        <tissue evidence="2">Leaf</tissue>
    </source>
</reference>
<feature type="compositionally biased region" description="Polar residues" evidence="1">
    <location>
        <begin position="1"/>
        <end position="15"/>
    </location>
</feature>
<keyword evidence="3" id="KW-1185">Reference proteome</keyword>
<dbReference type="EMBL" id="CM017326">
    <property type="protein sequence ID" value="KAE8076434.1"/>
    <property type="molecule type" value="Genomic_DNA"/>
</dbReference>
<evidence type="ECO:0000313" key="3">
    <source>
        <dbReference type="Proteomes" id="UP000327013"/>
    </source>
</evidence>
<evidence type="ECO:0000313" key="2">
    <source>
        <dbReference type="EMBL" id="KAE8076434.1"/>
    </source>
</evidence>
<dbReference type="AlphaFoldDB" id="A0A5N6RCQ1"/>
<protein>
    <submittedName>
        <fullName evidence="2">Uncharacterized protein</fullName>
    </submittedName>
</protein>
<gene>
    <name evidence="2" type="ORF">FH972_015086</name>
</gene>
<evidence type="ECO:0000256" key="1">
    <source>
        <dbReference type="SAM" id="MobiDB-lite"/>
    </source>
</evidence>
<proteinExistence type="predicted"/>
<name>A0A5N6RCQ1_9ROSI</name>
<accession>A0A5N6RCQ1</accession>
<sequence>MTNVPPRQPENTNQHDASDNKTDETLIAPFAFGPHLPTDMCLRTLEFQLGHISEIMELLLQRSFENQHKEKDSSDAEFQLETSNGPKKSPRTKGEDKSTDDRMDTF</sequence>
<dbReference type="Proteomes" id="UP000327013">
    <property type="component" value="Chromosome 6"/>
</dbReference>